<dbReference type="Proteomes" id="UP000823749">
    <property type="component" value="Chromosome 11"/>
</dbReference>
<comment type="caution">
    <text evidence="1">The sequence shown here is derived from an EMBL/GenBank/DDBJ whole genome shotgun (WGS) entry which is preliminary data.</text>
</comment>
<proteinExistence type="predicted"/>
<sequence>MASWSTFHKLHGLKDGYKFILAAERKCIFHTVILDENEREMVFNWIGPNLLWSFEVRLKEVFRIYDLEEMVIRMAYRTWTVAIDDLRFDAQTLSNFVVQTFKFFPLQKTVGINSLLF</sequence>
<evidence type="ECO:0008006" key="3">
    <source>
        <dbReference type="Google" id="ProtNLM"/>
    </source>
</evidence>
<evidence type="ECO:0000313" key="2">
    <source>
        <dbReference type="Proteomes" id="UP000823749"/>
    </source>
</evidence>
<protein>
    <recommendedName>
        <fullName evidence="3">DUF4283 domain-containing protein</fullName>
    </recommendedName>
</protein>
<keyword evidence="2" id="KW-1185">Reference proteome</keyword>
<evidence type="ECO:0000313" key="1">
    <source>
        <dbReference type="EMBL" id="KAG5524117.1"/>
    </source>
</evidence>
<dbReference type="EMBL" id="JACTNZ010000011">
    <property type="protein sequence ID" value="KAG5524117.1"/>
    <property type="molecule type" value="Genomic_DNA"/>
</dbReference>
<gene>
    <name evidence="1" type="ORF">RHGRI_030940</name>
</gene>
<accession>A0AAV6I9E5</accession>
<name>A0AAV6I9E5_9ERIC</name>
<reference evidence="1" key="1">
    <citation type="submission" date="2020-08" db="EMBL/GenBank/DDBJ databases">
        <title>Plant Genome Project.</title>
        <authorList>
            <person name="Zhang R.-G."/>
        </authorList>
    </citation>
    <scope>NUCLEOTIDE SEQUENCE</scope>
    <source>
        <strain evidence="1">WSP0</strain>
        <tissue evidence="1">Leaf</tissue>
    </source>
</reference>
<organism evidence="1 2">
    <name type="scientific">Rhododendron griersonianum</name>
    <dbReference type="NCBI Taxonomy" id="479676"/>
    <lineage>
        <taxon>Eukaryota</taxon>
        <taxon>Viridiplantae</taxon>
        <taxon>Streptophyta</taxon>
        <taxon>Embryophyta</taxon>
        <taxon>Tracheophyta</taxon>
        <taxon>Spermatophyta</taxon>
        <taxon>Magnoliopsida</taxon>
        <taxon>eudicotyledons</taxon>
        <taxon>Gunneridae</taxon>
        <taxon>Pentapetalae</taxon>
        <taxon>asterids</taxon>
        <taxon>Ericales</taxon>
        <taxon>Ericaceae</taxon>
        <taxon>Ericoideae</taxon>
        <taxon>Rhodoreae</taxon>
        <taxon>Rhododendron</taxon>
    </lineage>
</organism>
<dbReference type="AlphaFoldDB" id="A0AAV6I9E5"/>